<keyword evidence="5" id="KW-0560">Oxidoreductase</keyword>
<keyword evidence="3" id="KW-0285">Flavoprotein</keyword>
<proteinExistence type="inferred from homology"/>
<protein>
    <submittedName>
        <fullName evidence="7">FAD-binding oxidoreductase</fullName>
    </submittedName>
</protein>
<dbReference type="PANTHER" id="PTHR42973">
    <property type="entry name" value="BINDING OXIDOREDUCTASE, PUTATIVE (AFU_ORTHOLOGUE AFUA_1G17690)-RELATED"/>
    <property type="match status" value="1"/>
</dbReference>
<evidence type="ECO:0000256" key="4">
    <source>
        <dbReference type="ARBA" id="ARBA00022827"/>
    </source>
</evidence>
<comment type="cofactor">
    <cofactor evidence="1">
        <name>FAD</name>
        <dbReference type="ChEBI" id="CHEBI:57692"/>
    </cofactor>
</comment>
<sequence length="484" mass="54109">MADIASLLRDRLPLLRMAFDGDPGYDRMRATWNVRHRFRPLGLVAPRTAAEVSTIVTCAEEAGVDQLTIRSGGHSIEGNSFGGPEDRPLVIDLVEMNDVVVDPVQGTAIAEPGVLLGKLYYETWRNGGWMVPAGDGLSVGVGGQVTCGGYGRAARKYGNLTDRALWMEVVTADGRILKADNDNHADLFWALRGSGTGSFGVITKVGFRMNKAPQAPAHFSLRYRIADIDFEQTYRAVHDYCMDSPVEFSPILVVWRGIIELSGALWTETPEERTALIDEMRTRLPRPTESDIVPMSYLEVLERQSVEQTQTHWLDDASAVQRDADEYLHYNKIRALFLPAGLSLDCIRELGELARRQPRGARYQLVRLNPDTEQPAGSTAIKARGCAWMAGFGSDVAHGATDDLDEMIRMGDQITNGWQRQAYELLRPYSIGGYIGDDDLREADYGDLYDSYYGRYFPRLQQIKAKYDPDNIFRNQMSIPLARD</sequence>
<dbReference type="Gene3D" id="3.40.462.20">
    <property type="match status" value="1"/>
</dbReference>
<comment type="similarity">
    <text evidence="2">Belongs to the oxygen-dependent FAD-linked oxidoreductase family.</text>
</comment>
<dbReference type="AlphaFoldDB" id="A0A5N0EPS1"/>
<dbReference type="Pfam" id="PF01565">
    <property type="entry name" value="FAD_binding_4"/>
    <property type="match status" value="1"/>
</dbReference>
<dbReference type="Gene3D" id="3.30.465.10">
    <property type="match status" value="1"/>
</dbReference>
<keyword evidence="8" id="KW-1185">Reference proteome</keyword>
<dbReference type="InterPro" id="IPR012951">
    <property type="entry name" value="BBE"/>
</dbReference>
<dbReference type="InterPro" id="IPR006093">
    <property type="entry name" value="Oxy_OxRdtase_FAD_BS"/>
</dbReference>
<dbReference type="RefSeq" id="WP_150401744.1">
    <property type="nucleotide sequence ID" value="NZ_VXLC01000003.1"/>
</dbReference>
<dbReference type="Proteomes" id="UP000323876">
    <property type="component" value="Unassembled WGS sequence"/>
</dbReference>
<dbReference type="PROSITE" id="PS51387">
    <property type="entry name" value="FAD_PCMH"/>
    <property type="match status" value="1"/>
</dbReference>
<dbReference type="InterPro" id="IPR016166">
    <property type="entry name" value="FAD-bd_PCMH"/>
</dbReference>
<feature type="domain" description="FAD-binding PCMH-type" evidence="6">
    <location>
        <begin position="36"/>
        <end position="212"/>
    </location>
</feature>
<dbReference type="OrthoDB" id="545125at2"/>
<evidence type="ECO:0000256" key="2">
    <source>
        <dbReference type="ARBA" id="ARBA00005466"/>
    </source>
</evidence>
<evidence type="ECO:0000313" key="7">
    <source>
        <dbReference type="EMBL" id="KAA8889471.1"/>
    </source>
</evidence>
<dbReference type="EMBL" id="VXLC01000003">
    <property type="protein sequence ID" value="KAA8889471.1"/>
    <property type="molecule type" value="Genomic_DNA"/>
</dbReference>
<evidence type="ECO:0000259" key="6">
    <source>
        <dbReference type="PROSITE" id="PS51387"/>
    </source>
</evidence>
<dbReference type="InterPro" id="IPR050416">
    <property type="entry name" value="FAD-linked_Oxidoreductase"/>
</dbReference>
<evidence type="ECO:0000256" key="1">
    <source>
        <dbReference type="ARBA" id="ARBA00001974"/>
    </source>
</evidence>
<dbReference type="GO" id="GO:0016491">
    <property type="term" value="F:oxidoreductase activity"/>
    <property type="evidence" value="ECO:0007669"/>
    <property type="project" value="UniProtKB-KW"/>
</dbReference>
<evidence type="ECO:0000256" key="5">
    <source>
        <dbReference type="ARBA" id="ARBA00023002"/>
    </source>
</evidence>
<evidence type="ECO:0000313" key="8">
    <source>
        <dbReference type="Proteomes" id="UP000323876"/>
    </source>
</evidence>
<dbReference type="Pfam" id="PF08031">
    <property type="entry name" value="BBE"/>
    <property type="match status" value="1"/>
</dbReference>
<evidence type="ECO:0000256" key="3">
    <source>
        <dbReference type="ARBA" id="ARBA00022630"/>
    </source>
</evidence>
<keyword evidence="4" id="KW-0274">FAD</keyword>
<dbReference type="SUPFAM" id="SSF56176">
    <property type="entry name" value="FAD-binding/transporter-associated domain-like"/>
    <property type="match status" value="1"/>
</dbReference>
<organism evidence="7 8">
    <name type="scientific">Nocardia colli</name>
    <dbReference type="NCBI Taxonomy" id="2545717"/>
    <lineage>
        <taxon>Bacteria</taxon>
        <taxon>Bacillati</taxon>
        <taxon>Actinomycetota</taxon>
        <taxon>Actinomycetes</taxon>
        <taxon>Mycobacteriales</taxon>
        <taxon>Nocardiaceae</taxon>
        <taxon>Nocardia</taxon>
    </lineage>
</organism>
<gene>
    <name evidence="7" type="ORF">F3087_11155</name>
</gene>
<dbReference type="InterPro" id="IPR006094">
    <property type="entry name" value="Oxid_FAD_bind_N"/>
</dbReference>
<comment type="caution">
    <text evidence="7">The sequence shown here is derived from an EMBL/GenBank/DDBJ whole genome shotgun (WGS) entry which is preliminary data.</text>
</comment>
<name>A0A5N0EPS1_9NOCA</name>
<dbReference type="PROSITE" id="PS00862">
    <property type="entry name" value="OX2_COVAL_FAD"/>
    <property type="match status" value="1"/>
</dbReference>
<reference evidence="7 8" key="1">
    <citation type="submission" date="2019-09" db="EMBL/GenBank/DDBJ databases">
        <authorList>
            <person name="Wang X."/>
        </authorList>
    </citation>
    <scope>NUCLEOTIDE SEQUENCE [LARGE SCALE GENOMIC DNA]</scope>
    <source>
        <strain evidence="7 8">CICC 11023</strain>
    </source>
</reference>
<dbReference type="InterPro" id="IPR036318">
    <property type="entry name" value="FAD-bd_PCMH-like_sf"/>
</dbReference>
<accession>A0A5N0EPS1</accession>
<dbReference type="InterPro" id="IPR016169">
    <property type="entry name" value="FAD-bd_PCMH_sub2"/>
</dbReference>
<dbReference type="GO" id="GO:0071949">
    <property type="term" value="F:FAD binding"/>
    <property type="evidence" value="ECO:0007669"/>
    <property type="project" value="InterPro"/>
</dbReference>
<dbReference type="PANTHER" id="PTHR42973:SF39">
    <property type="entry name" value="FAD-BINDING PCMH-TYPE DOMAIN-CONTAINING PROTEIN"/>
    <property type="match status" value="1"/>
</dbReference>